<feature type="transmembrane region" description="Helical" evidence="1">
    <location>
        <begin position="70"/>
        <end position="89"/>
    </location>
</feature>
<evidence type="ECO:0000256" key="1">
    <source>
        <dbReference type="SAM" id="Phobius"/>
    </source>
</evidence>
<accession>A0A1V8TK24</accession>
<reference evidence="3" key="1">
    <citation type="submission" date="2017-03" db="EMBL/GenBank/DDBJ databases">
        <title>Genomes of endolithic fungi from Antarctica.</title>
        <authorList>
            <person name="Coleine C."/>
            <person name="Masonjones S."/>
            <person name="Stajich J.E."/>
        </authorList>
    </citation>
    <scope>NUCLEOTIDE SEQUENCE [LARGE SCALE GENOMIC DNA]</scope>
    <source>
        <strain evidence="3">CCFEE 5527</strain>
    </source>
</reference>
<gene>
    <name evidence="2" type="ORF">B0A48_03460</name>
</gene>
<feature type="transmembrane region" description="Helical" evidence="1">
    <location>
        <begin position="36"/>
        <end position="58"/>
    </location>
</feature>
<name>A0A1V8TK24_9PEZI</name>
<dbReference type="Proteomes" id="UP000192596">
    <property type="component" value="Unassembled WGS sequence"/>
</dbReference>
<keyword evidence="1" id="KW-0472">Membrane</keyword>
<dbReference type="AlphaFoldDB" id="A0A1V8TK24"/>
<evidence type="ECO:0000313" key="3">
    <source>
        <dbReference type="Proteomes" id="UP000192596"/>
    </source>
</evidence>
<keyword evidence="1" id="KW-1133">Transmembrane helix</keyword>
<evidence type="ECO:0000313" key="2">
    <source>
        <dbReference type="EMBL" id="OQO11733.1"/>
    </source>
</evidence>
<comment type="caution">
    <text evidence="2">The sequence shown here is derived from an EMBL/GenBank/DDBJ whole genome shotgun (WGS) entry which is preliminary data.</text>
</comment>
<sequence>MSEHGMMTIITDTALAVEPSTLVAGLALFAINHAKWAYYVSKLSILLSILAIGLLAAFEKSYQESGSSQTAPWIDTAALFLVGILLINAKPPFRKSSGLAGTADQGRP</sequence>
<dbReference type="EMBL" id="NAJO01000006">
    <property type="protein sequence ID" value="OQO11733.1"/>
    <property type="molecule type" value="Genomic_DNA"/>
</dbReference>
<proteinExistence type="predicted"/>
<keyword evidence="3" id="KW-1185">Reference proteome</keyword>
<protein>
    <submittedName>
        <fullName evidence="2">Uncharacterized protein</fullName>
    </submittedName>
</protein>
<dbReference type="InParanoid" id="A0A1V8TK24"/>
<organism evidence="2 3">
    <name type="scientific">Cryoendolithus antarcticus</name>
    <dbReference type="NCBI Taxonomy" id="1507870"/>
    <lineage>
        <taxon>Eukaryota</taxon>
        <taxon>Fungi</taxon>
        <taxon>Dikarya</taxon>
        <taxon>Ascomycota</taxon>
        <taxon>Pezizomycotina</taxon>
        <taxon>Dothideomycetes</taxon>
        <taxon>Dothideomycetidae</taxon>
        <taxon>Cladosporiales</taxon>
        <taxon>Cladosporiaceae</taxon>
        <taxon>Cryoendolithus</taxon>
    </lineage>
</organism>
<keyword evidence="1" id="KW-0812">Transmembrane</keyword>